<dbReference type="Gramene" id="OPUNC12G09040.1">
    <property type="protein sequence ID" value="OPUNC12G09040.1"/>
    <property type="gene ID" value="OPUNC12G09040"/>
</dbReference>
<accession>A0A0E0MLU5</accession>
<proteinExistence type="predicted"/>
<dbReference type="AlphaFoldDB" id="A0A0E0MLU5"/>
<protein>
    <submittedName>
        <fullName evidence="1">Uncharacterized protein</fullName>
    </submittedName>
</protein>
<reference evidence="1" key="2">
    <citation type="submission" date="2018-05" db="EMBL/GenBank/DDBJ databases">
        <title>OpunRS2 (Oryza punctata Reference Sequence Version 2).</title>
        <authorList>
            <person name="Zhang J."/>
            <person name="Kudrna D."/>
            <person name="Lee S."/>
            <person name="Talag J."/>
            <person name="Welchert J."/>
            <person name="Wing R.A."/>
        </authorList>
    </citation>
    <scope>NUCLEOTIDE SEQUENCE [LARGE SCALE GENOMIC DNA]</scope>
</reference>
<keyword evidence="2" id="KW-1185">Reference proteome</keyword>
<sequence>MAITGGSSLGAATAAAPGNNVAATTVVCATRIFRKERARSSGVTRPTERNKRRALHQTAMAAGPSPNQVAMPILASTNPSLVLATSTPTAPSRTAAPPNHYTRSGYHKCTQASRCIKPYKAVVPILTIMDTPSPTATSCLTTTPSSAAVLASISTLNFGSTQSYQVASPCSGGRTIAVRATVFKMDRSRAGTTTRTAERKKKRALLQTSVLRIQAATPGPTASAIPATYTTSLWNPVVALSMPVAFSWVDEMNPPNTPSFDVVLTLAATDKPKTTNEPSLGAATTAAPGDDIAPTAVVRAARFKKERATASGATQVAERKKRRAFHQMGTAVGPAPNQAAMPIPAATSPPSLELETSMNAAPSQTAAPSLDIILVPAATSVPKPAAASSPTKSNRHIKPGFRTKLSCTSILSSGSTQSYKEASPCSGGRPITVCAMAFKKDRSRAGAATRAAEKNKKRALLQTFVLPIQTAASSPTAKAIPATRSSWNPVIAPSMPIAFSQVDEMCPPITATLMLCLHGLPWTSPKLLMCPLLRAMRYQETQKT</sequence>
<evidence type="ECO:0000313" key="2">
    <source>
        <dbReference type="Proteomes" id="UP000026962"/>
    </source>
</evidence>
<dbReference type="EnsemblPlants" id="OPUNC12G09040.1">
    <property type="protein sequence ID" value="OPUNC12G09040.1"/>
    <property type="gene ID" value="OPUNC12G09040"/>
</dbReference>
<dbReference type="HOGENOM" id="CLU_500979_0_0_1"/>
<evidence type="ECO:0000313" key="1">
    <source>
        <dbReference type="EnsemblPlants" id="OPUNC12G09040.1"/>
    </source>
</evidence>
<organism evidence="1">
    <name type="scientific">Oryza punctata</name>
    <name type="common">Red rice</name>
    <dbReference type="NCBI Taxonomy" id="4537"/>
    <lineage>
        <taxon>Eukaryota</taxon>
        <taxon>Viridiplantae</taxon>
        <taxon>Streptophyta</taxon>
        <taxon>Embryophyta</taxon>
        <taxon>Tracheophyta</taxon>
        <taxon>Spermatophyta</taxon>
        <taxon>Magnoliopsida</taxon>
        <taxon>Liliopsida</taxon>
        <taxon>Poales</taxon>
        <taxon>Poaceae</taxon>
        <taxon>BOP clade</taxon>
        <taxon>Oryzoideae</taxon>
        <taxon>Oryzeae</taxon>
        <taxon>Oryzinae</taxon>
        <taxon>Oryza</taxon>
    </lineage>
</organism>
<dbReference type="OMA" id="NTANWPT"/>
<name>A0A0E0MLU5_ORYPU</name>
<reference evidence="1" key="1">
    <citation type="submission" date="2015-04" db="UniProtKB">
        <authorList>
            <consortium name="EnsemblPlants"/>
        </authorList>
    </citation>
    <scope>IDENTIFICATION</scope>
</reference>
<dbReference type="Proteomes" id="UP000026962">
    <property type="component" value="Chromosome 12"/>
</dbReference>